<evidence type="ECO:0000256" key="2">
    <source>
        <dbReference type="ARBA" id="ARBA00005821"/>
    </source>
</evidence>
<dbReference type="STRING" id="59922.P9303_07921"/>
<dbReference type="GO" id="GO:0015995">
    <property type="term" value="P:chlorophyll biosynthetic process"/>
    <property type="evidence" value="ECO:0007669"/>
    <property type="project" value="UniProtKB-UniRule"/>
</dbReference>
<dbReference type="PANTHER" id="PTHR44419">
    <property type="entry name" value="PROTOCHLOROPHYLLIDE REDUCTASE C, CHLOROPLASTIC"/>
    <property type="match status" value="1"/>
</dbReference>
<accession>A2C7T3</accession>
<dbReference type="KEGG" id="pmf:P9303_07921"/>
<evidence type="ECO:0000256" key="7">
    <source>
        <dbReference type="ARBA" id="ARBA00023171"/>
    </source>
</evidence>
<dbReference type="RefSeq" id="WP_011825457.1">
    <property type="nucleotide sequence ID" value="NC_008820.1"/>
</dbReference>
<evidence type="ECO:0000256" key="6">
    <source>
        <dbReference type="ARBA" id="ARBA00023002"/>
    </source>
</evidence>
<keyword evidence="5" id="KW-0521">NADP</keyword>
<dbReference type="InterPro" id="IPR002347">
    <property type="entry name" value="SDR_fam"/>
</dbReference>
<dbReference type="EMBL" id="CP000554">
    <property type="protein sequence ID" value="ABM77543.1"/>
    <property type="molecule type" value="Genomic_DNA"/>
</dbReference>
<dbReference type="GO" id="GO:0015979">
    <property type="term" value="P:photosynthesis"/>
    <property type="evidence" value="ECO:0007669"/>
    <property type="project" value="UniProtKB-KW"/>
</dbReference>
<dbReference type="GO" id="GO:0016630">
    <property type="term" value="F:protochlorophyllide reductase activity"/>
    <property type="evidence" value="ECO:0007669"/>
    <property type="project" value="UniProtKB-UniRule"/>
</dbReference>
<comment type="pathway">
    <text evidence="1">Porphyrin-containing compound metabolism; chlorophyll biosynthesis.</text>
</comment>
<dbReference type="Proteomes" id="UP000002274">
    <property type="component" value="Chromosome"/>
</dbReference>
<organism evidence="9 10">
    <name type="scientific">Prochlorococcus marinus (strain MIT 9303)</name>
    <dbReference type="NCBI Taxonomy" id="59922"/>
    <lineage>
        <taxon>Bacteria</taxon>
        <taxon>Bacillati</taxon>
        <taxon>Cyanobacteriota</taxon>
        <taxon>Cyanophyceae</taxon>
        <taxon>Synechococcales</taxon>
        <taxon>Prochlorococcaceae</taxon>
        <taxon>Prochlorococcus</taxon>
    </lineage>
</organism>
<keyword evidence="4" id="KW-0602">Photosynthesis</keyword>
<keyword evidence="7" id="KW-0149">Chlorophyll biosynthesis</keyword>
<dbReference type="NCBIfam" id="TIGR01289">
    <property type="entry name" value="LPOR"/>
    <property type="match status" value="1"/>
</dbReference>
<dbReference type="Gene3D" id="3.40.50.720">
    <property type="entry name" value="NAD(P)-binding Rossmann-like Domain"/>
    <property type="match status" value="1"/>
</dbReference>
<evidence type="ECO:0000256" key="8">
    <source>
        <dbReference type="NCBIfam" id="TIGR01289"/>
    </source>
</evidence>
<evidence type="ECO:0000256" key="3">
    <source>
        <dbReference type="ARBA" id="ARBA00012006"/>
    </source>
</evidence>
<dbReference type="PANTHER" id="PTHR44419:SF19">
    <property type="entry name" value="PROTOCHLOROPHYLLIDE REDUCTASE A, CHLOROPLASTIC"/>
    <property type="match status" value="1"/>
</dbReference>
<dbReference type="EC" id="1.3.1.33" evidence="3 8"/>
<dbReference type="BioCyc" id="PMAR59922:G1G80-718-MONOMER"/>
<dbReference type="AlphaFoldDB" id="A2C7T3"/>
<dbReference type="Pfam" id="PF00106">
    <property type="entry name" value="adh_short"/>
    <property type="match status" value="1"/>
</dbReference>
<sequence>MASSQASPGTVLITGTTSGVGLYACKALVYRGWQVITANRHPLRAVAAAERVGIPAAQLQHLRMDLSDLQSVRDGVETLLGSLEQPLDALVCNAAVYQPRLRKPKRSAQGYELSMATNHFGHFLLIQLLLENLGKAKVFQSARGSYLSAARVVILGTVTANYKELGGKIPIPAPADLGNLSGFEQGFHAPISMASGKSFKPGKAYKDSKLCNMITTQELHRRLHEESGILFTSLYPGCVADTPLFRYTPKIFRFLFPIFQRLITGGYVTQAKAGQRVAQVVTNPEFGVSGVHWSWGNRQKKNRESFRQELSERATDPITAKRVWELSMKLVGLT</sequence>
<dbReference type="UniPathway" id="UPA00668"/>
<gene>
    <name evidence="9" type="ordered locus">P9303_07921</name>
</gene>
<evidence type="ECO:0000256" key="4">
    <source>
        <dbReference type="ARBA" id="ARBA00022531"/>
    </source>
</evidence>
<dbReference type="InterPro" id="IPR005979">
    <property type="entry name" value="Prochl_reduct"/>
</dbReference>
<dbReference type="HOGENOM" id="CLU_010194_44_3_3"/>
<evidence type="ECO:0000256" key="1">
    <source>
        <dbReference type="ARBA" id="ARBA00005173"/>
    </source>
</evidence>
<name>A2C7T3_PROM3</name>
<evidence type="ECO:0000256" key="5">
    <source>
        <dbReference type="ARBA" id="ARBA00022857"/>
    </source>
</evidence>
<keyword evidence="6 9" id="KW-0560">Oxidoreductase</keyword>
<dbReference type="SUPFAM" id="SSF51735">
    <property type="entry name" value="NAD(P)-binding Rossmann-fold domains"/>
    <property type="match status" value="1"/>
</dbReference>
<dbReference type="InterPro" id="IPR036291">
    <property type="entry name" value="NAD(P)-bd_dom_sf"/>
</dbReference>
<protein>
    <recommendedName>
        <fullName evidence="3 8">Protochlorophyllide reductase</fullName>
        <ecNumber evidence="3 8">1.3.1.33</ecNumber>
    </recommendedName>
</protein>
<proteinExistence type="inferred from homology"/>
<reference evidence="9 10" key="1">
    <citation type="journal article" date="2007" name="PLoS Genet.">
        <title>Patterns and implications of gene gain and loss in the evolution of Prochlorococcus.</title>
        <authorList>
            <person name="Kettler G.C."/>
            <person name="Martiny A.C."/>
            <person name="Huang K."/>
            <person name="Zucker J."/>
            <person name="Coleman M.L."/>
            <person name="Rodrigue S."/>
            <person name="Chen F."/>
            <person name="Lapidus A."/>
            <person name="Ferriera S."/>
            <person name="Johnson J."/>
            <person name="Steglich C."/>
            <person name="Church G.M."/>
            <person name="Richardson P."/>
            <person name="Chisholm S.W."/>
        </authorList>
    </citation>
    <scope>NUCLEOTIDE SEQUENCE [LARGE SCALE GENOMIC DNA]</scope>
    <source>
        <strain evidence="9 10">MIT 9303</strain>
    </source>
</reference>
<evidence type="ECO:0000313" key="10">
    <source>
        <dbReference type="Proteomes" id="UP000002274"/>
    </source>
</evidence>
<comment type="similarity">
    <text evidence="2">Belongs to the short-chain dehydrogenases/reductases (SDR) family. POR subfamily.</text>
</comment>
<evidence type="ECO:0000313" key="9">
    <source>
        <dbReference type="EMBL" id="ABM77543.1"/>
    </source>
</evidence>